<dbReference type="EMBL" id="SNRW01024566">
    <property type="protein sequence ID" value="KAA6362170.1"/>
    <property type="molecule type" value="Genomic_DNA"/>
</dbReference>
<dbReference type="Proteomes" id="UP000324800">
    <property type="component" value="Unassembled WGS sequence"/>
</dbReference>
<organism evidence="1 2">
    <name type="scientific">Streblomastix strix</name>
    <dbReference type="NCBI Taxonomy" id="222440"/>
    <lineage>
        <taxon>Eukaryota</taxon>
        <taxon>Metamonada</taxon>
        <taxon>Preaxostyla</taxon>
        <taxon>Oxymonadida</taxon>
        <taxon>Streblomastigidae</taxon>
        <taxon>Streblomastix</taxon>
    </lineage>
</organism>
<evidence type="ECO:0000313" key="1">
    <source>
        <dbReference type="EMBL" id="KAA6362170.1"/>
    </source>
</evidence>
<gene>
    <name evidence="1" type="ORF">EZS28_042303</name>
</gene>
<protein>
    <submittedName>
        <fullName evidence="1">Uncharacterized protein</fullName>
    </submittedName>
</protein>
<proteinExistence type="predicted"/>
<dbReference type="OrthoDB" id="2126250at2759"/>
<accession>A0A5J4TVV6</accession>
<sequence length="327" mass="37204">MCDLPQLDICVRIGVGYASSKGQDAQVIDFTMSLQFLIDIDLTVFYSQKRNTFDISLSNKNSKLIVSITNPTIIIVSNENNIIASKVIELDTSERGRSIYIPAPILNRTTPDNKNDHGLFSLSARSIERTISLVFICETSIESCKFYDNACLIGNIDAIIVIASDISTDIMNDENGITLSSGIIDMSSIIFIAVTLISQAAIIPKRIPGNDRQMFIEYEYFWEYVVDTAVPAAVRSLFPQNIWIESEQMNQRSKYKSLLYDYAQRAVFSFPDPRSDEYITHNQDEIKRKLVQWTSPIIYSLEFDQLEPTTDLFDSFIDNNKKENKIY</sequence>
<evidence type="ECO:0000313" key="2">
    <source>
        <dbReference type="Proteomes" id="UP000324800"/>
    </source>
</evidence>
<dbReference type="AlphaFoldDB" id="A0A5J4TVV6"/>
<comment type="caution">
    <text evidence="1">The sequence shown here is derived from an EMBL/GenBank/DDBJ whole genome shotgun (WGS) entry which is preliminary data.</text>
</comment>
<name>A0A5J4TVV6_9EUKA</name>
<feature type="non-terminal residue" evidence="1">
    <location>
        <position position="327"/>
    </location>
</feature>
<reference evidence="1 2" key="1">
    <citation type="submission" date="2019-03" db="EMBL/GenBank/DDBJ databases">
        <title>Single cell metagenomics reveals metabolic interactions within the superorganism composed of flagellate Streblomastix strix and complex community of Bacteroidetes bacteria on its surface.</title>
        <authorList>
            <person name="Treitli S.C."/>
            <person name="Kolisko M."/>
            <person name="Husnik F."/>
            <person name="Keeling P."/>
            <person name="Hampl V."/>
        </authorList>
    </citation>
    <scope>NUCLEOTIDE SEQUENCE [LARGE SCALE GENOMIC DNA]</scope>
    <source>
        <strain evidence="1">ST1C</strain>
    </source>
</reference>